<accession>A0AAX3AE67</accession>
<organism evidence="2 3">
    <name type="scientific">Sulfitobacter pontiacus</name>
    <dbReference type="NCBI Taxonomy" id="60137"/>
    <lineage>
        <taxon>Bacteria</taxon>
        <taxon>Pseudomonadati</taxon>
        <taxon>Pseudomonadota</taxon>
        <taxon>Alphaproteobacteria</taxon>
        <taxon>Rhodobacterales</taxon>
        <taxon>Roseobacteraceae</taxon>
        <taxon>Sulfitobacter</taxon>
    </lineage>
</organism>
<evidence type="ECO:0000313" key="3">
    <source>
        <dbReference type="Proteomes" id="UP000830781"/>
    </source>
</evidence>
<evidence type="ECO:0000256" key="1">
    <source>
        <dbReference type="SAM" id="MobiDB-lite"/>
    </source>
</evidence>
<protein>
    <submittedName>
        <fullName evidence="2">Uncharacterized protein</fullName>
    </submittedName>
</protein>
<dbReference type="EMBL" id="CP084959">
    <property type="protein sequence ID" value="UOA23480.1"/>
    <property type="molecule type" value="Genomic_DNA"/>
</dbReference>
<gene>
    <name evidence="2" type="ORF">DSM110277_01903</name>
</gene>
<reference evidence="3" key="1">
    <citation type="journal article" date="2022" name="Microorganisms">
        <title>Beyond the ABCs#Discovery of Three New Plasmid Types in Rhodobacterales (RepQ, RepY, RepW).</title>
        <authorList>
            <person name="Freese H.M."/>
            <person name="Ringel V."/>
            <person name="Overmann J."/>
            <person name="Petersen J."/>
        </authorList>
    </citation>
    <scope>NUCLEOTIDE SEQUENCE [LARGE SCALE GENOMIC DNA]</scope>
    <source>
        <strain evidence="3">DSM 110277</strain>
    </source>
</reference>
<proteinExistence type="predicted"/>
<dbReference type="Proteomes" id="UP000830781">
    <property type="component" value="Chromosome"/>
</dbReference>
<evidence type="ECO:0000313" key="2">
    <source>
        <dbReference type="EMBL" id="UOA23480.1"/>
    </source>
</evidence>
<dbReference type="AlphaFoldDB" id="A0AAX3AE67"/>
<feature type="region of interest" description="Disordered" evidence="1">
    <location>
        <begin position="1"/>
        <end position="32"/>
    </location>
</feature>
<sequence length="32" mass="3524">MTKQSPQPQQSALPKPAPEKPQPVIFTDYASI</sequence>
<keyword evidence="3" id="KW-1185">Reference proteome</keyword>
<feature type="compositionally biased region" description="Polar residues" evidence="1">
    <location>
        <begin position="1"/>
        <end position="12"/>
    </location>
</feature>
<name>A0AAX3AE67_9RHOB</name>